<name>A0ABU1XR85_9NOCA</name>
<evidence type="ECO:0008006" key="3">
    <source>
        <dbReference type="Google" id="ProtNLM"/>
    </source>
</evidence>
<feature type="non-terminal residue" evidence="1">
    <location>
        <position position="48"/>
    </location>
</feature>
<keyword evidence="2" id="KW-1185">Reference proteome</keyword>
<evidence type="ECO:0000313" key="1">
    <source>
        <dbReference type="EMBL" id="MDR7173077.1"/>
    </source>
</evidence>
<organism evidence="1 2">
    <name type="scientific">Nocardia kruczakiae</name>
    <dbReference type="NCBI Taxonomy" id="261477"/>
    <lineage>
        <taxon>Bacteria</taxon>
        <taxon>Bacillati</taxon>
        <taxon>Actinomycetota</taxon>
        <taxon>Actinomycetes</taxon>
        <taxon>Mycobacteriales</taxon>
        <taxon>Nocardiaceae</taxon>
        <taxon>Nocardia</taxon>
    </lineage>
</organism>
<gene>
    <name evidence="1" type="ORF">J2W56_006843</name>
</gene>
<sequence length="48" mass="5214">MGSVGKRTRAPDPKKHLWMLGLIAPGCALLPSQLVARTGVEAFWWIGP</sequence>
<evidence type="ECO:0000313" key="2">
    <source>
        <dbReference type="Proteomes" id="UP001251217"/>
    </source>
</evidence>
<proteinExistence type="predicted"/>
<reference evidence="1 2" key="1">
    <citation type="submission" date="2023-07" db="EMBL/GenBank/DDBJ databases">
        <title>Sorghum-associated microbial communities from plants grown in Nebraska, USA.</title>
        <authorList>
            <person name="Schachtman D."/>
        </authorList>
    </citation>
    <scope>NUCLEOTIDE SEQUENCE [LARGE SCALE GENOMIC DNA]</scope>
    <source>
        <strain evidence="1 2">4272</strain>
    </source>
</reference>
<comment type="caution">
    <text evidence="1">The sequence shown here is derived from an EMBL/GenBank/DDBJ whole genome shotgun (WGS) entry which is preliminary data.</text>
</comment>
<dbReference type="EMBL" id="JAVDWW010000021">
    <property type="protein sequence ID" value="MDR7173077.1"/>
    <property type="molecule type" value="Genomic_DNA"/>
</dbReference>
<dbReference type="Proteomes" id="UP001251217">
    <property type="component" value="Unassembled WGS sequence"/>
</dbReference>
<protein>
    <recommendedName>
        <fullName evidence="3">Divalent metal cation transporter</fullName>
    </recommendedName>
</protein>
<accession>A0ABU1XR85</accession>